<dbReference type="SUPFAM" id="SSF54695">
    <property type="entry name" value="POZ domain"/>
    <property type="match status" value="1"/>
</dbReference>
<dbReference type="AlphaFoldDB" id="A0ABC9C0K6"/>
<dbReference type="InterPro" id="IPR008974">
    <property type="entry name" value="TRAF-like"/>
</dbReference>
<feature type="domain" description="BTB" evidence="4">
    <location>
        <begin position="198"/>
        <end position="260"/>
    </location>
</feature>
<evidence type="ECO:0000256" key="3">
    <source>
        <dbReference type="SAM" id="MobiDB-lite"/>
    </source>
</evidence>
<dbReference type="PANTHER" id="PTHR26379:SF433">
    <property type="entry name" value="OS08G0226800 PROTEIN"/>
    <property type="match status" value="1"/>
</dbReference>
<dbReference type="PANTHER" id="PTHR26379">
    <property type="entry name" value="BTB/POZ AND MATH DOMAIN-CONTAINING PROTEIN 1"/>
    <property type="match status" value="1"/>
</dbReference>
<dbReference type="PROSITE" id="PS50097">
    <property type="entry name" value="BTB"/>
    <property type="match status" value="1"/>
</dbReference>
<reference evidence="6" key="1">
    <citation type="submission" date="2024-10" db="EMBL/GenBank/DDBJ databases">
        <authorList>
            <person name="Ryan C."/>
        </authorList>
    </citation>
    <scope>NUCLEOTIDE SEQUENCE [LARGE SCALE GENOMIC DNA]</scope>
</reference>
<dbReference type="CDD" id="cd18280">
    <property type="entry name" value="BTB_POZ_BPM_plant"/>
    <property type="match status" value="1"/>
</dbReference>
<feature type="region of interest" description="Disordered" evidence="3">
    <location>
        <begin position="95"/>
        <end position="122"/>
    </location>
</feature>
<dbReference type="Pfam" id="PF00651">
    <property type="entry name" value="BTB"/>
    <property type="match status" value="1"/>
</dbReference>
<organism evidence="6 7">
    <name type="scientific">Urochloa decumbens</name>
    <dbReference type="NCBI Taxonomy" id="240449"/>
    <lineage>
        <taxon>Eukaryota</taxon>
        <taxon>Viridiplantae</taxon>
        <taxon>Streptophyta</taxon>
        <taxon>Embryophyta</taxon>
        <taxon>Tracheophyta</taxon>
        <taxon>Spermatophyta</taxon>
        <taxon>Magnoliopsida</taxon>
        <taxon>Liliopsida</taxon>
        <taxon>Poales</taxon>
        <taxon>Poaceae</taxon>
        <taxon>PACMAD clade</taxon>
        <taxon>Panicoideae</taxon>
        <taxon>Panicodae</taxon>
        <taxon>Paniceae</taxon>
        <taxon>Melinidinae</taxon>
        <taxon>Urochloa</taxon>
    </lineage>
</organism>
<sequence length="371" mass="40491">MAAADPQIKETASRCTMAADKGAHTFEIVGYSLKKGMGAGKSIHSGKFSVGGVDWVLRFCPDGLTSRSSDHPFLHLELATKNAEVRAHHNVTMVKRPSGARGTPWATMAAPPEPTMVFGGREGPRTASFKVSRTEIEAPCSGYLHDDCLVIRCEITVFRDPELSETTVAVAGSGTGIAVPPPDMAAHLGKLFEEKEGADVTFSVEGESIVAHKFMLAARSPVFKAELCGPMKTRARCVVVEDMRADVFRVLLHFIYNDSLPEGLGNLDEDDYGEMIQHLLVAADRYAMERLKLMCQDILGRNLDVENVAATLGLADQYNCDKLKDVCIEFMSSAEETTEAVLATEGYASLKRSCPSVIVEVYERATKRRRI</sequence>
<proteinExistence type="inferred from homology"/>
<dbReference type="InterPro" id="IPR056423">
    <property type="entry name" value="BACK_BPM_SPOP"/>
</dbReference>
<evidence type="ECO:0000313" key="7">
    <source>
        <dbReference type="Proteomes" id="UP001497457"/>
    </source>
</evidence>
<gene>
    <name evidence="6" type="ORF">URODEC1_LOCUS70299</name>
</gene>
<dbReference type="InterPro" id="IPR000210">
    <property type="entry name" value="BTB/POZ_dom"/>
</dbReference>
<accession>A0ABC9C0K6</accession>
<evidence type="ECO:0000256" key="2">
    <source>
        <dbReference type="ARBA" id="ARBA00010846"/>
    </source>
</evidence>
<dbReference type="EMBL" id="OZ075138">
    <property type="protein sequence ID" value="CAL5011104.1"/>
    <property type="molecule type" value="Genomic_DNA"/>
</dbReference>
<dbReference type="InterPro" id="IPR002083">
    <property type="entry name" value="MATH/TRAF_dom"/>
</dbReference>
<keyword evidence="7" id="KW-1185">Reference proteome</keyword>
<protein>
    <submittedName>
        <fullName evidence="6">Uncharacterized protein</fullName>
    </submittedName>
</protein>
<dbReference type="Gene3D" id="2.60.210.10">
    <property type="entry name" value="Apoptosis, Tumor Necrosis Factor Receptor Associated Protein 2, Chain A"/>
    <property type="match status" value="1"/>
</dbReference>
<dbReference type="Pfam" id="PF24570">
    <property type="entry name" value="BACK_BPM_SPOP"/>
    <property type="match status" value="1"/>
</dbReference>
<dbReference type="InterPro" id="IPR011333">
    <property type="entry name" value="SKP1/BTB/POZ_sf"/>
</dbReference>
<dbReference type="Gene3D" id="1.25.40.420">
    <property type="match status" value="1"/>
</dbReference>
<evidence type="ECO:0000313" key="6">
    <source>
        <dbReference type="EMBL" id="CAL5011104.1"/>
    </source>
</evidence>
<dbReference type="Proteomes" id="UP001497457">
    <property type="component" value="Chromosome 28b"/>
</dbReference>
<evidence type="ECO:0000259" key="5">
    <source>
        <dbReference type="PROSITE" id="PS50144"/>
    </source>
</evidence>
<name>A0ABC9C0K6_9POAL</name>
<dbReference type="InterPro" id="IPR045005">
    <property type="entry name" value="BPM1-6"/>
</dbReference>
<dbReference type="Gene3D" id="3.30.710.10">
    <property type="entry name" value="Potassium Channel Kv1.1, Chain A"/>
    <property type="match status" value="1"/>
</dbReference>
<feature type="domain" description="MATH" evidence="5">
    <location>
        <begin position="21"/>
        <end position="155"/>
    </location>
</feature>
<dbReference type="CDD" id="cd00121">
    <property type="entry name" value="MATH"/>
    <property type="match status" value="1"/>
</dbReference>
<dbReference type="SMART" id="SM00225">
    <property type="entry name" value="BTB"/>
    <property type="match status" value="1"/>
</dbReference>
<dbReference type="PROSITE" id="PS50144">
    <property type="entry name" value="MATH"/>
    <property type="match status" value="1"/>
</dbReference>
<evidence type="ECO:0000259" key="4">
    <source>
        <dbReference type="PROSITE" id="PS50097"/>
    </source>
</evidence>
<dbReference type="SUPFAM" id="SSF49599">
    <property type="entry name" value="TRAF domain-like"/>
    <property type="match status" value="1"/>
</dbReference>
<comment type="pathway">
    <text evidence="1">Protein modification; protein ubiquitination.</text>
</comment>
<comment type="similarity">
    <text evidence="2">Belongs to the Tdpoz family.</text>
</comment>
<evidence type="ECO:0000256" key="1">
    <source>
        <dbReference type="ARBA" id="ARBA00004906"/>
    </source>
</evidence>
<dbReference type="Pfam" id="PF22486">
    <property type="entry name" value="MATH_2"/>
    <property type="match status" value="1"/>
</dbReference>